<dbReference type="RefSeq" id="WP_089073757.1">
    <property type="nucleotide sequence ID" value="NZ_CBCSAM010000011.1"/>
</dbReference>
<evidence type="ECO:0000256" key="4">
    <source>
        <dbReference type="ARBA" id="ARBA00022723"/>
    </source>
</evidence>
<evidence type="ECO:0000256" key="11">
    <source>
        <dbReference type="ARBA" id="ARBA00083124"/>
    </source>
</evidence>
<dbReference type="PANTHER" id="PTHR12001:SF69">
    <property type="entry name" value="ALL TRANS-POLYPRENYL-DIPHOSPHATE SYNTHASE PDSS1"/>
    <property type="match status" value="1"/>
</dbReference>
<evidence type="ECO:0000256" key="8">
    <source>
        <dbReference type="ARBA" id="ARBA00066511"/>
    </source>
</evidence>
<gene>
    <name evidence="13" type="ORF">CF386_04245</name>
</gene>
<evidence type="ECO:0000256" key="3">
    <source>
        <dbReference type="ARBA" id="ARBA00022679"/>
    </source>
</evidence>
<dbReference type="Gene3D" id="1.10.600.10">
    <property type="entry name" value="Farnesyl Diphosphate Synthase"/>
    <property type="match status" value="1"/>
</dbReference>
<evidence type="ECO:0000313" key="14">
    <source>
        <dbReference type="Proteomes" id="UP000242175"/>
    </source>
</evidence>
<accession>A0A220VES5</accession>
<name>A0A220VES5_9GAMM</name>
<dbReference type="GO" id="GO:0046872">
    <property type="term" value="F:metal ion binding"/>
    <property type="evidence" value="ECO:0007669"/>
    <property type="project" value="UniProtKB-KW"/>
</dbReference>
<dbReference type="PANTHER" id="PTHR12001">
    <property type="entry name" value="GERANYLGERANYL PYROPHOSPHATE SYNTHASE"/>
    <property type="match status" value="1"/>
</dbReference>
<dbReference type="CDD" id="cd00685">
    <property type="entry name" value="Trans_IPPS_HT"/>
    <property type="match status" value="1"/>
</dbReference>
<comment type="function">
    <text evidence="7">Supplies octaprenyl diphosphate, the precursor for the side chain of the isoprenoid quinones ubiquinone and menaquinone.</text>
</comment>
<sequence>MTLSEIYDLIKNELSLVDKKILEQFTSKVLLVNQVGHYIVNNGGKKIRPVIALLCSKAIGLNTFKALDVAVFIELIHTATLLHDDVVDESVLRRGEQTAHKTFGNAASILVGDYIYTRSFQIMANLDSLPIIKIMSDATNIIAEGEVLQLMNCNNPEITESEYIDVIYFKTARLFEATTSSIGILNKSNNIELEALRDYGKYIGTTFQIIDDYLDYVASDERIGKRIGDDLNEGKTTLPVIHARSHASPEEKEFIDQAILKPSSNTNLTKMIQIFEKYNSLEYVKERAKNESQKAIQAISIIQDSVYKDALINLAKLASSREY</sequence>
<proteinExistence type="inferred from homology"/>
<evidence type="ECO:0000256" key="9">
    <source>
        <dbReference type="ARBA" id="ARBA00072473"/>
    </source>
</evidence>
<organism evidence="13 14">
    <name type="scientific">Paraphotobacterium marinum</name>
    <dbReference type="NCBI Taxonomy" id="1755811"/>
    <lineage>
        <taxon>Bacteria</taxon>
        <taxon>Pseudomonadati</taxon>
        <taxon>Pseudomonadota</taxon>
        <taxon>Gammaproteobacteria</taxon>
        <taxon>Vibrionales</taxon>
        <taxon>Vibrionaceae</taxon>
        <taxon>Paraphotobacterium</taxon>
    </lineage>
</organism>
<evidence type="ECO:0000256" key="1">
    <source>
        <dbReference type="ARBA" id="ARBA00001946"/>
    </source>
</evidence>
<dbReference type="NCBIfam" id="NF008140">
    <property type="entry name" value="PRK10888.1"/>
    <property type="match status" value="1"/>
</dbReference>
<comment type="cofactor">
    <cofactor evidence="1">
        <name>Mg(2+)</name>
        <dbReference type="ChEBI" id="CHEBI:18420"/>
    </cofactor>
</comment>
<evidence type="ECO:0000256" key="2">
    <source>
        <dbReference type="ARBA" id="ARBA00006706"/>
    </source>
</evidence>
<dbReference type="GO" id="GO:0106350">
    <property type="term" value="F:all-trans-octaprenyl-diphosphate synthase activity"/>
    <property type="evidence" value="ECO:0007669"/>
    <property type="project" value="UniProtKB-EC"/>
</dbReference>
<keyword evidence="4" id="KW-0479">Metal-binding</keyword>
<comment type="similarity">
    <text evidence="2 12">Belongs to the FPP/GGPP synthase family.</text>
</comment>
<dbReference type="SFLD" id="SFLDS00005">
    <property type="entry name" value="Isoprenoid_Synthase_Type_I"/>
    <property type="match status" value="1"/>
</dbReference>
<reference evidence="13 14" key="1">
    <citation type="journal article" date="2016" name="Int. J. Syst. Evol. Microbiol.">
        <title>Paraphotobacterium marinum gen. nov., sp. nov., a member of the family Vibrionaceae, isolated from surface seawater.</title>
        <authorList>
            <person name="Huang Z."/>
            <person name="Dong C."/>
            <person name="Shao Z."/>
        </authorList>
    </citation>
    <scope>NUCLEOTIDE SEQUENCE [LARGE SCALE GENOMIC DNA]</scope>
    <source>
        <strain evidence="13 14">NSCS20N07D</strain>
    </source>
</reference>
<protein>
    <recommendedName>
        <fullName evidence="9">Octaprenyl diphosphate synthase</fullName>
        <ecNumber evidence="8">2.5.1.90</ecNumber>
    </recommendedName>
    <alternativeName>
        <fullName evidence="11">All-trans-octaprenyl-diphosphate synthase</fullName>
    </alternativeName>
    <alternativeName>
        <fullName evidence="10">Octaprenyl pyrophosphate synthase</fullName>
    </alternativeName>
</protein>
<dbReference type="InterPro" id="IPR033749">
    <property type="entry name" value="Polyprenyl_synt_CS"/>
</dbReference>
<evidence type="ECO:0000256" key="6">
    <source>
        <dbReference type="ARBA" id="ARBA00051506"/>
    </source>
</evidence>
<dbReference type="EC" id="2.5.1.90" evidence="8"/>
<keyword evidence="5" id="KW-0460">Magnesium</keyword>
<evidence type="ECO:0000256" key="12">
    <source>
        <dbReference type="RuleBase" id="RU004466"/>
    </source>
</evidence>
<dbReference type="EMBL" id="CP022355">
    <property type="protein sequence ID" value="ASK78849.1"/>
    <property type="molecule type" value="Genomic_DNA"/>
</dbReference>
<dbReference type="SUPFAM" id="SSF48576">
    <property type="entry name" value="Terpenoid synthases"/>
    <property type="match status" value="1"/>
</dbReference>
<evidence type="ECO:0000256" key="10">
    <source>
        <dbReference type="ARBA" id="ARBA00079637"/>
    </source>
</evidence>
<evidence type="ECO:0000313" key="13">
    <source>
        <dbReference type="EMBL" id="ASK78849.1"/>
    </source>
</evidence>
<evidence type="ECO:0000256" key="7">
    <source>
        <dbReference type="ARBA" id="ARBA00055029"/>
    </source>
</evidence>
<dbReference type="Proteomes" id="UP000242175">
    <property type="component" value="Chromosome large"/>
</dbReference>
<evidence type="ECO:0000256" key="5">
    <source>
        <dbReference type="ARBA" id="ARBA00022842"/>
    </source>
</evidence>
<dbReference type="FunFam" id="1.10.600.10:FF:000002">
    <property type="entry name" value="Octaprenyl diphosphate synthase"/>
    <property type="match status" value="1"/>
</dbReference>
<keyword evidence="14" id="KW-1185">Reference proteome</keyword>
<dbReference type="InterPro" id="IPR000092">
    <property type="entry name" value="Polyprenyl_synt"/>
</dbReference>
<dbReference type="AlphaFoldDB" id="A0A220VES5"/>
<dbReference type="OrthoDB" id="9805316at2"/>
<dbReference type="GO" id="GO:0008299">
    <property type="term" value="P:isoprenoid biosynthetic process"/>
    <property type="evidence" value="ECO:0007669"/>
    <property type="project" value="InterPro"/>
</dbReference>
<dbReference type="InterPro" id="IPR008949">
    <property type="entry name" value="Isoprenoid_synthase_dom_sf"/>
</dbReference>
<dbReference type="PROSITE" id="PS00444">
    <property type="entry name" value="POLYPRENYL_SYNTHASE_2"/>
    <property type="match status" value="1"/>
</dbReference>
<dbReference type="KEGG" id="pmai:CF386_04245"/>
<dbReference type="Pfam" id="PF00348">
    <property type="entry name" value="polyprenyl_synt"/>
    <property type="match status" value="1"/>
</dbReference>
<dbReference type="PROSITE" id="PS00723">
    <property type="entry name" value="POLYPRENYL_SYNTHASE_1"/>
    <property type="match status" value="1"/>
</dbReference>
<comment type="catalytic activity">
    <reaction evidence="6">
        <text>5 isopentenyl diphosphate + (2E,6E)-farnesyl diphosphate = all-trans-octaprenyl diphosphate + 5 diphosphate</text>
        <dbReference type="Rhea" id="RHEA:27798"/>
        <dbReference type="ChEBI" id="CHEBI:33019"/>
        <dbReference type="ChEBI" id="CHEBI:57711"/>
        <dbReference type="ChEBI" id="CHEBI:128769"/>
        <dbReference type="ChEBI" id="CHEBI:175763"/>
        <dbReference type="EC" id="2.5.1.90"/>
    </reaction>
</comment>
<keyword evidence="3 12" id="KW-0808">Transferase</keyword>